<reference evidence="6 7" key="1">
    <citation type="journal article" date="2015" name="Nature">
        <title>rRNA introns, odd ribosomes, and small enigmatic genomes across a large radiation of phyla.</title>
        <authorList>
            <person name="Brown C.T."/>
            <person name="Hug L.A."/>
            <person name="Thomas B.C."/>
            <person name="Sharon I."/>
            <person name="Castelle C.J."/>
            <person name="Singh A."/>
            <person name="Wilkins M.J."/>
            <person name="Williams K.H."/>
            <person name="Banfield J.F."/>
        </authorList>
    </citation>
    <scope>NUCLEOTIDE SEQUENCE [LARGE SCALE GENOMIC DNA]</scope>
</reference>
<dbReference type="GO" id="GO:0005829">
    <property type="term" value="C:cytosol"/>
    <property type="evidence" value="ECO:0007669"/>
    <property type="project" value="TreeGrafter"/>
</dbReference>
<keyword evidence="2 4" id="KW-0342">GTP-binding</keyword>
<evidence type="ECO:0000256" key="3">
    <source>
        <dbReference type="ARBA" id="ARBA00048548"/>
    </source>
</evidence>
<dbReference type="AlphaFoldDB" id="A0A0G1MH39"/>
<dbReference type="GO" id="GO:0003924">
    <property type="term" value="F:GTPase activity"/>
    <property type="evidence" value="ECO:0007669"/>
    <property type="project" value="UniProtKB-UniRule"/>
</dbReference>
<keyword evidence="4" id="KW-0699">rRNA-binding</keyword>
<feature type="binding site" evidence="4">
    <location>
        <begin position="144"/>
        <end position="147"/>
    </location>
    <ligand>
        <name>GTP</name>
        <dbReference type="ChEBI" id="CHEBI:37565"/>
    </ligand>
</feature>
<dbReference type="EC" id="3.6.5.-" evidence="4"/>
<dbReference type="FunFam" id="3.30.70.870:FF:000003">
    <property type="entry name" value="GTP-binding protein TypA"/>
    <property type="match status" value="1"/>
</dbReference>
<dbReference type="GO" id="GO:0010467">
    <property type="term" value="P:gene expression"/>
    <property type="evidence" value="ECO:0007669"/>
    <property type="project" value="UniProtKB-ARBA"/>
</dbReference>
<dbReference type="InterPro" id="IPR042116">
    <property type="entry name" value="TypA/BipA_C"/>
</dbReference>
<dbReference type="Gene3D" id="2.40.30.10">
    <property type="entry name" value="Translation factors"/>
    <property type="match status" value="1"/>
</dbReference>
<keyword evidence="4" id="KW-0820">tRNA-binding</keyword>
<dbReference type="HAMAP" id="MF_00849">
    <property type="entry name" value="BipA"/>
    <property type="match status" value="1"/>
</dbReference>
<evidence type="ECO:0000256" key="1">
    <source>
        <dbReference type="ARBA" id="ARBA00022741"/>
    </source>
</evidence>
<dbReference type="GO" id="GO:0009409">
    <property type="term" value="P:response to cold"/>
    <property type="evidence" value="ECO:0007669"/>
    <property type="project" value="UniProtKB-ARBA"/>
</dbReference>
<evidence type="ECO:0000256" key="4">
    <source>
        <dbReference type="HAMAP-Rule" id="MF_00849"/>
    </source>
</evidence>
<dbReference type="InterPro" id="IPR047043">
    <property type="entry name" value="BipA_III"/>
</dbReference>
<dbReference type="GO" id="GO:0043022">
    <property type="term" value="F:ribosome binding"/>
    <property type="evidence" value="ECO:0007669"/>
    <property type="project" value="UniProtKB-UniRule"/>
</dbReference>
<keyword evidence="4" id="KW-0378">Hydrolase</keyword>
<keyword evidence="4" id="KW-0963">Cytoplasm</keyword>
<dbReference type="GO" id="GO:0005525">
    <property type="term" value="F:GTP binding"/>
    <property type="evidence" value="ECO:0007669"/>
    <property type="project" value="UniProtKB-UniRule"/>
</dbReference>
<dbReference type="Pfam" id="PF00679">
    <property type="entry name" value="EFG_C"/>
    <property type="match status" value="1"/>
</dbReference>
<gene>
    <name evidence="4" type="primary">bipA</name>
    <name evidence="6" type="ORF">UX09_C0026G0012</name>
</gene>
<protein>
    <recommendedName>
        <fullName evidence="4">Large ribosomal subunit assembly factor BipA</fullName>
        <ecNumber evidence="4">3.6.5.-</ecNumber>
    </recommendedName>
    <alternativeName>
        <fullName evidence="4">GTP-binding protein BipA</fullName>
    </alternativeName>
</protein>
<dbReference type="GO" id="GO:0019843">
    <property type="term" value="F:rRNA binding"/>
    <property type="evidence" value="ECO:0007669"/>
    <property type="project" value="UniProtKB-KW"/>
</dbReference>
<dbReference type="CDD" id="cd01891">
    <property type="entry name" value="TypA_BipA"/>
    <property type="match status" value="1"/>
</dbReference>
<dbReference type="CDD" id="cd16263">
    <property type="entry name" value="BipA_III"/>
    <property type="match status" value="1"/>
</dbReference>
<comment type="caution">
    <text evidence="6">The sequence shown here is derived from an EMBL/GenBank/DDBJ whole genome shotgun (WGS) entry which is preliminary data.</text>
</comment>
<dbReference type="Proteomes" id="UP000034354">
    <property type="component" value="Unassembled WGS sequence"/>
</dbReference>
<dbReference type="Gene3D" id="3.30.70.240">
    <property type="match status" value="1"/>
</dbReference>
<feature type="binding site" evidence="4">
    <location>
        <begin position="31"/>
        <end position="36"/>
    </location>
    <ligand>
        <name>GTP</name>
        <dbReference type="ChEBI" id="CHEBI:37565"/>
    </ligand>
</feature>
<dbReference type="PROSITE" id="PS51722">
    <property type="entry name" value="G_TR_2"/>
    <property type="match status" value="1"/>
</dbReference>
<dbReference type="PANTHER" id="PTHR42908:SF8">
    <property type="entry name" value="TR-TYPE G DOMAIN-CONTAINING PROTEIN"/>
    <property type="match status" value="1"/>
</dbReference>
<comment type="function">
    <text evidence="4">A 50S ribosomal subunit assembly protein with GTPase activity, required for 50S subunit assembly at low temperatures, may also play a role in translation. Binds GTP and analogs. Binds the 70S ribosome between the 30S and 50S subunits, in a similar position as ribosome-bound EF-G; it contacts a number of ribosomal proteins, both rRNAs and the A-site tRNA.</text>
</comment>
<comment type="subunit">
    <text evidence="4">Monomer.</text>
</comment>
<dbReference type="InterPro" id="IPR053905">
    <property type="entry name" value="EF-G-like_DII"/>
</dbReference>
<dbReference type="InterPro" id="IPR035647">
    <property type="entry name" value="EFG_III/V"/>
</dbReference>
<dbReference type="CDD" id="cd03691">
    <property type="entry name" value="BipA_TypA_II"/>
    <property type="match status" value="1"/>
</dbReference>
<dbReference type="InterPro" id="IPR047042">
    <property type="entry name" value="BipA_II"/>
</dbReference>
<proteinExistence type="inferred from homology"/>
<dbReference type="EMBL" id="LCKW01000026">
    <property type="protein sequence ID" value="KKU07661.1"/>
    <property type="molecule type" value="Genomic_DNA"/>
</dbReference>
<keyword evidence="1 4" id="KW-0547">Nucleotide-binding</keyword>
<dbReference type="PATRIC" id="fig|1618993.3.peg.600"/>
<dbReference type="GO" id="GO:0000027">
    <property type="term" value="P:ribosomal large subunit assembly"/>
    <property type="evidence" value="ECO:0007669"/>
    <property type="project" value="UniProtKB-UniRule"/>
</dbReference>
<dbReference type="InterPro" id="IPR005225">
    <property type="entry name" value="Small_GTP-bd"/>
</dbReference>
<dbReference type="FunFam" id="3.30.70.240:FF:000002">
    <property type="entry name" value="GTP-binding protein TypA"/>
    <property type="match status" value="1"/>
</dbReference>
<dbReference type="InterPro" id="IPR035651">
    <property type="entry name" value="BipA_V"/>
</dbReference>
<feature type="domain" description="Tr-type G" evidence="5">
    <location>
        <begin position="19"/>
        <end position="215"/>
    </location>
</feature>
<dbReference type="FunFam" id="2.40.30.10:FF:000016">
    <property type="entry name" value="GTP-binding protein TypA"/>
    <property type="match status" value="1"/>
</dbReference>
<dbReference type="Pfam" id="PF00009">
    <property type="entry name" value="GTP_EFTU"/>
    <property type="match status" value="1"/>
</dbReference>
<dbReference type="Pfam" id="PF22042">
    <property type="entry name" value="EF-G_D2"/>
    <property type="match status" value="1"/>
</dbReference>
<dbReference type="FunFam" id="3.40.50.300:FF:000055">
    <property type="entry name" value="GTP-binding protein TypA"/>
    <property type="match status" value="1"/>
</dbReference>
<comment type="subcellular location">
    <subcellularLocation>
        <location evidence="4">Cytoplasm</location>
    </subcellularLocation>
    <text evidence="4">Binds to ribosomes.</text>
</comment>
<evidence type="ECO:0000256" key="2">
    <source>
        <dbReference type="ARBA" id="ARBA00023134"/>
    </source>
</evidence>
<sequence length="622" mass="68863">MTFSHKSATIRAYFMLINNQIRNIAIIAHVDHGKTTLVDALLKQSNTFRDAEAMGTTIMDSNELERERGITIFSKNASIKWKDVKINIVDTPGHADFGGEVERIMNLVNGCLLLVDAKEGPMPQTKFVLRKALDAGHKIIVVINKIDKKDARPDWVLNKTFDLFVNLGASDEQTDFPVLYASAVNGVAGFEADISKMTGVTDLLDTVIEKIAPPEGDAKKPLQISIVNLQYDNYKGRIAIGRIINGSVRNGQNVAHINRDGVIKNTRLTAVQVFDGLGRAEVEEAGAGEIVAISGIEGVQIGETITDPENPVALPVTAIEQPTVKMTFGVNTSPFAGREGQFSTSRNIKERLERELLNDVALRVEPSEIDSRFVVSGRGELHLAILIEKMRREGYEFEVSRPQVIFHEENGAKTEPYETVSIECPESFAGVVIEKMGQRRGEMKDMRLENGITYLDFEIPTRGLIGYRSEFLTDTKGQGILNSLLLGYLPFAGEMEAGAHGSLVSMENGVTMGYALKNLQERGPLFIGTAVEVYAGMVVGQYSRNEDVDVNPCKEKRLSNMRSKGEGSTIILETPRIMTLEACLEYLGEDELLEVTPKSLRIRKTFLDMNTRHREKAKNLEL</sequence>
<dbReference type="InterPro" id="IPR048876">
    <property type="entry name" value="BipA_C"/>
</dbReference>
<dbReference type="InterPro" id="IPR006298">
    <property type="entry name" value="BipA"/>
</dbReference>
<dbReference type="InterPro" id="IPR027417">
    <property type="entry name" value="P-loop_NTPase"/>
</dbReference>
<dbReference type="SUPFAM" id="SSF50447">
    <property type="entry name" value="Translation proteins"/>
    <property type="match status" value="1"/>
</dbReference>
<comment type="similarity">
    <text evidence="4">Belongs to the TRAFAC class translation factor GTPase superfamily. Classic translation factor GTPase family. BipA subfamily.</text>
</comment>
<dbReference type="NCBIfam" id="TIGR00231">
    <property type="entry name" value="small_GTP"/>
    <property type="match status" value="1"/>
</dbReference>
<keyword evidence="4" id="KW-0694">RNA-binding</keyword>
<dbReference type="FunFam" id="2.40.50.250:FF:000001">
    <property type="entry name" value="GTP-binding protein TypA"/>
    <property type="match status" value="1"/>
</dbReference>
<evidence type="ECO:0000313" key="6">
    <source>
        <dbReference type="EMBL" id="KKU07661.1"/>
    </source>
</evidence>
<dbReference type="CDD" id="cd03710">
    <property type="entry name" value="BipA_TypA_C"/>
    <property type="match status" value="1"/>
</dbReference>
<accession>A0A0G1MH39</accession>
<dbReference type="SMART" id="SM00838">
    <property type="entry name" value="EFG_C"/>
    <property type="match status" value="1"/>
</dbReference>
<dbReference type="InterPro" id="IPR000795">
    <property type="entry name" value="T_Tr_GTP-bd_dom"/>
</dbReference>
<dbReference type="SUPFAM" id="SSF52540">
    <property type="entry name" value="P-loop containing nucleoside triphosphate hydrolases"/>
    <property type="match status" value="1"/>
</dbReference>
<dbReference type="Gene3D" id="2.40.50.250">
    <property type="entry name" value="bipa protein"/>
    <property type="match status" value="1"/>
</dbReference>
<dbReference type="InterPro" id="IPR000640">
    <property type="entry name" value="EFG_V-like"/>
</dbReference>
<dbReference type="PANTHER" id="PTHR42908">
    <property type="entry name" value="TRANSLATION ELONGATION FACTOR-RELATED"/>
    <property type="match status" value="1"/>
</dbReference>
<dbReference type="InterPro" id="IPR009000">
    <property type="entry name" value="Transl_B-barrel_sf"/>
</dbReference>
<name>A0A0G1MH39_9BACT</name>
<evidence type="ECO:0000259" key="5">
    <source>
        <dbReference type="PROSITE" id="PS51722"/>
    </source>
</evidence>
<dbReference type="InterPro" id="IPR031157">
    <property type="entry name" value="G_TR_CS"/>
</dbReference>
<dbReference type="GO" id="GO:1990904">
    <property type="term" value="C:ribonucleoprotein complex"/>
    <property type="evidence" value="ECO:0007669"/>
    <property type="project" value="TreeGrafter"/>
</dbReference>
<dbReference type="PROSITE" id="PS00301">
    <property type="entry name" value="G_TR_1"/>
    <property type="match status" value="1"/>
</dbReference>
<dbReference type="NCBIfam" id="TIGR01394">
    <property type="entry name" value="TypA_BipA"/>
    <property type="match status" value="1"/>
</dbReference>
<organism evidence="6 7">
    <name type="scientific">Candidatus Uhrbacteria bacterium GW2011_GWE2_45_35</name>
    <dbReference type="NCBI Taxonomy" id="1618993"/>
    <lineage>
        <taxon>Bacteria</taxon>
        <taxon>Candidatus Uhriibacteriota</taxon>
    </lineage>
</organism>
<dbReference type="GO" id="GO:0000049">
    <property type="term" value="F:tRNA binding"/>
    <property type="evidence" value="ECO:0007669"/>
    <property type="project" value="UniProtKB-KW"/>
</dbReference>
<dbReference type="PRINTS" id="PR00315">
    <property type="entry name" value="ELONGATNFCT"/>
</dbReference>
<dbReference type="Pfam" id="PF21018">
    <property type="entry name" value="BipA_C"/>
    <property type="match status" value="1"/>
</dbReference>
<comment type="catalytic activity">
    <reaction evidence="3 4">
        <text>GTP + H2O = GDP + phosphate + H(+)</text>
        <dbReference type="Rhea" id="RHEA:19669"/>
        <dbReference type="ChEBI" id="CHEBI:15377"/>
        <dbReference type="ChEBI" id="CHEBI:15378"/>
        <dbReference type="ChEBI" id="CHEBI:37565"/>
        <dbReference type="ChEBI" id="CHEBI:43474"/>
        <dbReference type="ChEBI" id="CHEBI:58189"/>
    </reaction>
</comment>
<dbReference type="InterPro" id="IPR047041">
    <property type="entry name" value="BipA_GTP-bd_dom"/>
</dbReference>
<dbReference type="SUPFAM" id="SSF54980">
    <property type="entry name" value="EF-G C-terminal domain-like"/>
    <property type="match status" value="2"/>
</dbReference>
<evidence type="ECO:0000313" key="7">
    <source>
        <dbReference type="Proteomes" id="UP000034354"/>
    </source>
</evidence>
<dbReference type="Gene3D" id="3.40.50.300">
    <property type="entry name" value="P-loop containing nucleotide triphosphate hydrolases"/>
    <property type="match status" value="1"/>
</dbReference>
<keyword evidence="4" id="KW-0690">Ribosome biogenesis</keyword>
<dbReference type="Gene3D" id="3.30.70.870">
    <property type="entry name" value="Elongation Factor G (Translational Gtpase), domain 3"/>
    <property type="match status" value="1"/>
</dbReference>
<dbReference type="STRING" id="1618993.UX09_C0026G0012"/>